<dbReference type="RefSeq" id="WP_349135693.1">
    <property type="nucleotide sequence ID" value="NZ_JBBMFF010000205.1"/>
</dbReference>
<dbReference type="EMBL" id="JBBMFF010000205">
    <property type="protein sequence ID" value="MEQ2510997.1"/>
    <property type="molecule type" value="Genomic_DNA"/>
</dbReference>
<comment type="caution">
    <text evidence="4">The sequence shown here is derived from an EMBL/GenBank/DDBJ whole genome shotgun (WGS) entry which is preliminary data.</text>
</comment>
<evidence type="ECO:0000259" key="3">
    <source>
        <dbReference type="PROSITE" id="PS51272"/>
    </source>
</evidence>
<keyword evidence="1" id="KW-0677">Repeat</keyword>
<keyword evidence="5" id="KW-1185">Reference proteome</keyword>
<dbReference type="InterPro" id="IPR046780">
    <property type="entry name" value="aBig_2"/>
</dbReference>
<dbReference type="InterPro" id="IPR001119">
    <property type="entry name" value="SLH_dom"/>
</dbReference>
<dbReference type="InterPro" id="IPR008969">
    <property type="entry name" value="CarboxyPept-like_regulatory"/>
</dbReference>
<name>A0ABV1G6F5_9FIRM</name>
<dbReference type="InterPro" id="IPR011493">
    <property type="entry name" value="GLUG"/>
</dbReference>
<dbReference type="Gene3D" id="2.160.20.110">
    <property type="match status" value="2"/>
</dbReference>
<sequence length="2396" mass="252407">MKRMIAAILVLCMVLCSIPVAAAASFDEFFADVPATVENDASYPFAESDDETCLISGNKGMGGTTSALKLTFRSGGTFRFSYKVSSESKYDYMAVTKNGTDLTKSNATSYSGAMTSFQTYTMEVAANDVVTIGYSKDYSSDRNDDTLYLKDFSCKTYYGVTFTGAPAGTAFTLTDSADASYAVTDGKASVPAGEYRYTAEAFGYAQATGSFTVTDAAVEVPVTMTELARYKAAFLITGLAAGTTAAVTVKHGDEVMQAEEDGSYLLFPADYSYQVKAAGYKTARGTFTLGEADTTVKVTMVPGIEWDGTVADGFAGGTGTQADPYLISNGEELAYLSAQVASGNAFAGKHVTLAANLDMGNVAFTPIGSDARRFAGSFDGAYHTIDNLLVSQTTDYAGLFGCLDTGAAVRRLTVRGSISGRGYVGGIAGQADSATIEACANYATVTGTSRNVGGIVGRLNGKSAARSTVLRCANFGTISNGTNNFSAGIVGTAYYTTLSECYNVGSATGNRVGGILGQTDSNTTVTSCYNAGAITLAAAGNYNYAGSLIGYNDGGSVSNCYYLTGMQAIGRGSGDTTALTEEQLKSLDTVLKLGGAFVNDAKNQNSGYPVLAWQDADAKLIVAFSVNMTGASVHVYDAQNVEQTPEEDGTYRLVSGSYTYLVTRDECDDVTGSFTIDGAGRTITVTLSVRTYPVSVTLTPAEAKLVLRDADGKQWSAVNGAWRLPKGSYTYEASLFGYETASGSLTVTGENDSLHVTLQQAARHSVRIATVKADDGSTLSGADITVTHAEGGEQTAVNGVYSLPDGTYSYAVMLDGYLNVAGSFTVAGKDLTVTVRLEEGSNVWTGKASDTAPETKTENGVTWYLIKTPEELAWFAAKVNSGETTINARIMVNLVLNSTEAPKANRWGGIGKYSAQFGGILDGNGKTISGYYSCDNDDTYESAMGLCGYLGADGVIKNLTLVGTIEGDGAIGAFANQSYGRIEGCVSRVNVTNAASYGGVTGGIAARVYASGAIVNCGNEGSVTCTLSSAYSDAKVGGIVGASYAPITGCYNTGAINGGSNNRGYVGGIVGYTENGSVQILNCYNTGSVTGATCVGGIAGKHTGGMDPTVTNCYNTGSVKGASCGALVGEYAAEIRNSYYLEGSASAATGNTKDGVNVEATAKTAAEMKETAFVLALGNEAFHQDDGRNGGYPLLAWQGGTHVVNTAAAEAIARAAEKLTVEPTLVTENCTLALASTVEGFDGTITWASSNGAVITPEGVVTLPSAGTVYVKLTATLAYGGETGTKTFLITVKSLKAQNDELVTAAKSLLDSKSTLNPVPGTDTNLCTYVENYLSRNNLDGLTVTVKDPGALDYPMDVAQTTGIAADGKITYFNADPATLGLAAHFARVSGVELTLTRGESSADITAMVILNWDLDTVRDYLEKAAASVTFDTIRNQNTSEAEIISDLQLPQRTGAYPFVTFAWTSDSKLISIEGSTAGEVLTGRVTRPSVDTKVHLYPTLTFQLNESSLQAEGFRLTLPAEDLEPLRQQMQKELDENYLVTKLTYVVTGEVIDPEAVNGDIQLLTARATGIENYDDYKFIVTSGDPDVAEINAYRANIYRPMPGEAAAEVTLTVTMQHKTKDVSVQKQIALKVLPLTKAELDDALNLMEQAKAHYWDGLNDGANESQYAVTKSLHAFREAVAGENGGLTWLYDYRDAHGAGIVAGDQADYSSVGGQEQYNKFKSSNPAVIAHENLVLTQPKYNTSVTVESVLEHAVFAKYAKKITSGAWYDDYFSKLIGQKVSATMTVLGTNGPNPDGDQPPVKTTVTVVLTGVNGVGAVDRTFDTTSDKTVAEALQEGLGEDYTLTVSGYGYIGSLTGPDDFNAANAGVEFWGQYYYIDGAYDTSSPLTVPVTDGAVYGIFANEKNTTGENYGYKYNVWIHERSVTAEAETAFDVTVCQMQGNTAVPQAGVKVYADGNVMGVSDENGKVICRFEHAGDYVLTTGDELHTYSQCRVHVTEKPFKATVTVRLTGVNGIGAIDRTLEVSSSSTVAEALQQGFGEDYVLTVSEYGYIGSLTGPEDFNAANAAVAYWGQYYFVNGAYDTSSPLTVPVTAGGIYGVFANESTADSDSYYGYKYNVWFHETALTAAASETFTATVYQMGTGVAPAEGVQIFCGGELLGRTAADGTFAWHFDTAGVYVLTTGDSNHTYSQCVVTVTGKAPVCDGGANCPSRAFPDLDPAQWYHLSTDYAITNHLFIGFEDGTFRPNGQMSRAMFAMVLWRVAGSPASSAALPFADVAADAWYADAVRWAYAAGVINGVSTTAFDPESPVTREQMVTMIVRYAEKTGAVTGARDDLSQFSDGMQVSSYALAAVRWAVAVGLLRGMGNGRLEPQGTATRAEVATLLMRFASLGK</sequence>
<evidence type="ECO:0000256" key="2">
    <source>
        <dbReference type="SAM" id="SignalP"/>
    </source>
</evidence>
<feature type="signal peptide" evidence="2">
    <location>
        <begin position="1"/>
        <end position="22"/>
    </location>
</feature>
<keyword evidence="2" id="KW-0732">Signal</keyword>
<dbReference type="PROSITE" id="PS51272">
    <property type="entry name" value="SLH"/>
    <property type="match status" value="3"/>
</dbReference>
<reference evidence="4 5" key="1">
    <citation type="submission" date="2024-03" db="EMBL/GenBank/DDBJ databases">
        <title>Human intestinal bacterial collection.</title>
        <authorList>
            <person name="Pauvert C."/>
            <person name="Hitch T.C.A."/>
            <person name="Clavel T."/>
        </authorList>
    </citation>
    <scope>NUCLEOTIDE SEQUENCE [LARGE SCALE GENOMIC DNA]</scope>
    <source>
        <strain evidence="4 5">CLA-AA-H192</strain>
    </source>
</reference>
<evidence type="ECO:0000313" key="5">
    <source>
        <dbReference type="Proteomes" id="UP001491552"/>
    </source>
</evidence>
<feature type="domain" description="SLH" evidence="3">
    <location>
        <begin position="2213"/>
        <end position="2272"/>
    </location>
</feature>
<feature type="chain" id="PRO_5045649954" evidence="2">
    <location>
        <begin position="23"/>
        <end position="2396"/>
    </location>
</feature>
<organism evidence="4 5">
    <name type="scientific">Faecousia intestinalis</name>
    <dbReference type="NCBI Taxonomy" id="3133167"/>
    <lineage>
        <taxon>Bacteria</taxon>
        <taxon>Bacillati</taxon>
        <taxon>Bacillota</taxon>
        <taxon>Clostridia</taxon>
        <taxon>Eubacteriales</taxon>
        <taxon>Oscillospiraceae</taxon>
        <taxon>Faecousia</taxon>
    </lineage>
</organism>
<evidence type="ECO:0000256" key="1">
    <source>
        <dbReference type="ARBA" id="ARBA00022737"/>
    </source>
</evidence>
<dbReference type="Proteomes" id="UP001491552">
    <property type="component" value="Unassembled WGS sequence"/>
</dbReference>
<accession>A0ABV1G6F5</accession>
<feature type="domain" description="SLH" evidence="3">
    <location>
        <begin position="2273"/>
        <end position="2336"/>
    </location>
</feature>
<feature type="domain" description="SLH" evidence="3">
    <location>
        <begin position="2339"/>
        <end position="2396"/>
    </location>
</feature>
<proteinExistence type="predicted"/>
<protein>
    <submittedName>
        <fullName evidence="4">S-layer homology domain-containing protein</fullName>
    </submittedName>
</protein>
<dbReference type="SUPFAM" id="SSF49464">
    <property type="entry name" value="Carboxypeptidase regulatory domain-like"/>
    <property type="match status" value="1"/>
</dbReference>
<gene>
    <name evidence="4" type="ORF">WMO66_07020</name>
</gene>
<dbReference type="Pfam" id="PF07581">
    <property type="entry name" value="Glug"/>
    <property type="match status" value="1"/>
</dbReference>
<evidence type="ECO:0000313" key="4">
    <source>
        <dbReference type="EMBL" id="MEQ2510997.1"/>
    </source>
</evidence>
<dbReference type="Pfam" id="PF00395">
    <property type="entry name" value="SLH"/>
    <property type="match status" value="3"/>
</dbReference>
<dbReference type="Pfam" id="PF20578">
    <property type="entry name" value="aBig_2"/>
    <property type="match status" value="1"/>
</dbReference>